<proteinExistence type="predicted"/>
<organism evidence="1 2">
    <name type="scientific">Ancylostoma ceylanicum</name>
    <dbReference type="NCBI Taxonomy" id="53326"/>
    <lineage>
        <taxon>Eukaryota</taxon>
        <taxon>Metazoa</taxon>
        <taxon>Ecdysozoa</taxon>
        <taxon>Nematoda</taxon>
        <taxon>Chromadorea</taxon>
        <taxon>Rhabditida</taxon>
        <taxon>Rhabditina</taxon>
        <taxon>Rhabditomorpha</taxon>
        <taxon>Strongyloidea</taxon>
        <taxon>Ancylostomatidae</taxon>
        <taxon>Ancylostomatinae</taxon>
        <taxon>Ancylostoma</taxon>
    </lineage>
</organism>
<dbReference type="Proteomes" id="UP000024635">
    <property type="component" value="Unassembled WGS sequence"/>
</dbReference>
<evidence type="ECO:0000313" key="2">
    <source>
        <dbReference type="Proteomes" id="UP000024635"/>
    </source>
</evidence>
<evidence type="ECO:0000313" key="1">
    <source>
        <dbReference type="EMBL" id="EYC34844.1"/>
    </source>
</evidence>
<dbReference type="EMBL" id="JARK01000949">
    <property type="protein sequence ID" value="EYC34844.1"/>
    <property type="molecule type" value="Genomic_DNA"/>
</dbReference>
<accession>A0A016W4S3</accession>
<name>A0A016W4S3_9BILA</name>
<keyword evidence="2" id="KW-1185">Reference proteome</keyword>
<dbReference type="AlphaFoldDB" id="A0A016W4S3"/>
<reference evidence="2" key="1">
    <citation type="journal article" date="2015" name="Nat. Genet.">
        <title>The genome and transcriptome of the zoonotic hookworm Ancylostoma ceylanicum identify infection-specific gene families.</title>
        <authorList>
            <person name="Schwarz E.M."/>
            <person name="Hu Y."/>
            <person name="Antoshechkin I."/>
            <person name="Miller M.M."/>
            <person name="Sternberg P.W."/>
            <person name="Aroian R.V."/>
        </authorList>
    </citation>
    <scope>NUCLEOTIDE SEQUENCE</scope>
    <source>
        <strain evidence="2">HY135</strain>
    </source>
</reference>
<gene>
    <name evidence="1" type="primary">Acey_s1350.g3842</name>
    <name evidence="1" type="ORF">Y032_1350g3842</name>
</gene>
<comment type="caution">
    <text evidence="1">The sequence shown here is derived from an EMBL/GenBank/DDBJ whole genome shotgun (WGS) entry which is preliminary data.</text>
</comment>
<sequence>MLCIPFTTLRTLPRPTTACPVNSVSWRGEAPKSSLASPSIAISPQ</sequence>
<protein>
    <submittedName>
        <fullName evidence="1">Uncharacterized protein</fullName>
    </submittedName>
</protein>
<feature type="non-terminal residue" evidence="1">
    <location>
        <position position="45"/>
    </location>
</feature>